<name>A0ABS0VWF2_9CORY</name>
<dbReference type="Pfam" id="PF09423">
    <property type="entry name" value="PhoD"/>
    <property type="match status" value="1"/>
</dbReference>
<dbReference type="PROSITE" id="PS51318">
    <property type="entry name" value="TAT"/>
    <property type="match status" value="1"/>
</dbReference>
<dbReference type="PANTHER" id="PTHR43606:SF2">
    <property type="entry name" value="ALKALINE PHOSPHATASE FAMILY PROTEIN (AFU_ORTHOLOGUE AFUA_5G03860)"/>
    <property type="match status" value="1"/>
</dbReference>
<keyword evidence="4" id="KW-1185">Reference proteome</keyword>
<organism evidence="3 4">
    <name type="scientific">Corynebacterium marambiense</name>
    <dbReference type="NCBI Taxonomy" id="2765364"/>
    <lineage>
        <taxon>Bacteria</taxon>
        <taxon>Bacillati</taxon>
        <taxon>Actinomycetota</taxon>
        <taxon>Actinomycetes</taxon>
        <taxon>Mycobacteriales</taxon>
        <taxon>Corynebacteriaceae</taxon>
        <taxon>Corynebacterium</taxon>
    </lineage>
</organism>
<dbReference type="Gene3D" id="3.60.21.70">
    <property type="entry name" value="PhoD-like phosphatase"/>
    <property type="match status" value="1"/>
</dbReference>
<sequence>MQHAARPSPSPAVTGAVNRGLGRRTFLKSTALTGAALAGARLASSPAAAHADPGTPGNPAFLHSVASGDPLPDAVIIWTRVTPTPEATPGSGLGDITTVRWEVALDPGFSRIVRSGGEHTSAAFDHTVKIDVTGLTPATTYFYRFTVLDGPAAGSVSRTGRTRTAPGRFDHNANVCFGVTSCANYEAGHFLGYRDMAAREDIEFVLHLGDYTYEYETGGYTGTYGTVVRPVQPPHRTVSLADYRIRQGCYHRDPHLADLHAAKPMVCIWDDHEFADNTWRAGATGDNEWSGPEFAALKSAATRAYFEWMPVRTQGAADDRHLYRTLRWGSLMELIIPDLRSYRDVQVEQGLANVTDPDFLRAVGRDSRSMLGQTQFDWLSDAVTTSTAQWQMIGNEVMFAPLTIPDTLDPIIHDWLVNQLGIPPNGLAVNTDQWDGYMAERQRLIDALVAAGRTDVVFLTGDIHTSWAADIPRDAFTYRRMRGGEAVATEFVAPSITGASVFDTVTKDRAYEAVTAPAMEPAQQTLRDLDPWFKWIDLRYHGYLCVDITRERTQADWFHTATVLDPDATSYWAQSYATAAGRPGIYRVDAPVDADRSAFG</sequence>
<dbReference type="Proteomes" id="UP000625574">
    <property type="component" value="Unassembled WGS sequence"/>
</dbReference>
<dbReference type="InterPro" id="IPR032093">
    <property type="entry name" value="PhoD_N"/>
</dbReference>
<dbReference type="SUPFAM" id="SSF56300">
    <property type="entry name" value="Metallo-dependent phosphatases"/>
    <property type="match status" value="1"/>
</dbReference>
<dbReference type="InterPro" id="IPR052900">
    <property type="entry name" value="Phospholipid_Metab_Enz"/>
</dbReference>
<evidence type="ECO:0000313" key="4">
    <source>
        <dbReference type="Proteomes" id="UP000625574"/>
    </source>
</evidence>
<dbReference type="RefSeq" id="WP_198736565.1">
    <property type="nucleotide sequence ID" value="NZ_JAEIOT010000008.1"/>
</dbReference>
<dbReference type="CDD" id="cd07389">
    <property type="entry name" value="MPP_PhoD"/>
    <property type="match status" value="1"/>
</dbReference>
<dbReference type="Gene3D" id="2.60.40.380">
    <property type="entry name" value="Purple acid phosphatase-like, N-terminal"/>
    <property type="match status" value="1"/>
</dbReference>
<dbReference type="InterPro" id="IPR018946">
    <property type="entry name" value="PhoD-like_MPP"/>
</dbReference>
<dbReference type="InterPro" id="IPR029052">
    <property type="entry name" value="Metallo-depent_PP-like"/>
</dbReference>
<reference evidence="3 4" key="1">
    <citation type="submission" date="2020-12" db="EMBL/GenBank/DDBJ databases">
        <title>Genome public.</title>
        <authorList>
            <person name="Sun Q."/>
        </authorList>
    </citation>
    <scope>NUCLEOTIDE SEQUENCE [LARGE SCALE GENOMIC DNA]</scope>
    <source>
        <strain evidence="3 4">CCM 8864</strain>
    </source>
</reference>
<accession>A0ABS0VWF2</accession>
<feature type="domain" description="PhoD-like phosphatase metallophosphatase" evidence="1">
    <location>
        <begin position="177"/>
        <end position="557"/>
    </location>
</feature>
<comment type="caution">
    <text evidence="3">The sequence shown here is derived from an EMBL/GenBank/DDBJ whole genome shotgun (WGS) entry which is preliminary data.</text>
</comment>
<protein>
    <submittedName>
        <fullName evidence="3">Alkaline phosphatase D family protein</fullName>
    </submittedName>
</protein>
<dbReference type="EMBL" id="JAEIOT010000008">
    <property type="protein sequence ID" value="MBI9001105.1"/>
    <property type="molecule type" value="Genomic_DNA"/>
</dbReference>
<proteinExistence type="predicted"/>
<gene>
    <name evidence="3" type="ORF">JDV76_09015</name>
</gene>
<evidence type="ECO:0000259" key="1">
    <source>
        <dbReference type="Pfam" id="PF09423"/>
    </source>
</evidence>
<feature type="domain" description="Phospholipase D N-terminal" evidence="2">
    <location>
        <begin position="63"/>
        <end position="164"/>
    </location>
</feature>
<dbReference type="Pfam" id="PF16655">
    <property type="entry name" value="PhoD_N"/>
    <property type="match status" value="1"/>
</dbReference>
<dbReference type="InterPro" id="IPR038607">
    <property type="entry name" value="PhoD-like_sf"/>
</dbReference>
<dbReference type="InterPro" id="IPR006311">
    <property type="entry name" value="TAT_signal"/>
</dbReference>
<evidence type="ECO:0000259" key="2">
    <source>
        <dbReference type="Pfam" id="PF16655"/>
    </source>
</evidence>
<dbReference type="PANTHER" id="PTHR43606">
    <property type="entry name" value="PHOSPHATASE, PUTATIVE (AFU_ORTHOLOGUE AFUA_6G08710)-RELATED"/>
    <property type="match status" value="1"/>
</dbReference>
<evidence type="ECO:0000313" key="3">
    <source>
        <dbReference type="EMBL" id="MBI9001105.1"/>
    </source>
</evidence>